<evidence type="ECO:0008006" key="3">
    <source>
        <dbReference type="Google" id="ProtNLM"/>
    </source>
</evidence>
<name>A0ABW5NQU3_9FLAO</name>
<dbReference type="PROSITE" id="PS51257">
    <property type="entry name" value="PROKAR_LIPOPROTEIN"/>
    <property type="match status" value="1"/>
</dbReference>
<evidence type="ECO:0000313" key="1">
    <source>
        <dbReference type="EMBL" id="MFD2600449.1"/>
    </source>
</evidence>
<sequence>MKRKHIFTLAAGVLLLASCGPKLHRYSCGGRKRCISHVEKERPAADKSVQKVQTKDS</sequence>
<reference evidence="2" key="1">
    <citation type="journal article" date="2019" name="Int. J. Syst. Evol. Microbiol.">
        <title>The Global Catalogue of Microorganisms (GCM) 10K type strain sequencing project: providing services to taxonomists for standard genome sequencing and annotation.</title>
        <authorList>
            <consortium name="The Broad Institute Genomics Platform"/>
            <consortium name="The Broad Institute Genome Sequencing Center for Infectious Disease"/>
            <person name="Wu L."/>
            <person name="Ma J."/>
        </authorList>
    </citation>
    <scope>NUCLEOTIDE SEQUENCE [LARGE SCALE GENOMIC DNA]</scope>
    <source>
        <strain evidence="2">KCTC 42107</strain>
    </source>
</reference>
<accession>A0ABW5NQU3</accession>
<gene>
    <name evidence="1" type="ORF">ACFSR3_00135</name>
</gene>
<dbReference type="Proteomes" id="UP001597480">
    <property type="component" value="Unassembled WGS sequence"/>
</dbReference>
<comment type="caution">
    <text evidence="1">The sequence shown here is derived from an EMBL/GenBank/DDBJ whole genome shotgun (WGS) entry which is preliminary data.</text>
</comment>
<proteinExistence type="predicted"/>
<dbReference type="EMBL" id="JBHUMD010000001">
    <property type="protein sequence ID" value="MFD2600449.1"/>
    <property type="molecule type" value="Genomic_DNA"/>
</dbReference>
<organism evidence="1 2">
    <name type="scientific">Flavobacterium suzhouense</name>
    <dbReference type="NCBI Taxonomy" id="1529638"/>
    <lineage>
        <taxon>Bacteria</taxon>
        <taxon>Pseudomonadati</taxon>
        <taxon>Bacteroidota</taxon>
        <taxon>Flavobacteriia</taxon>
        <taxon>Flavobacteriales</taxon>
        <taxon>Flavobacteriaceae</taxon>
        <taxon>Flavobacterium</taxon>
    </lineage>
</organism>
<protein>
    <recommendedName>
        <fullName evidence="3">Lipoprotein</fullName>
    </recommendedName>
</protein>
<dbReference type="RefSeq" id="WP_158537880.1">
    <property type="nucleotide sequence ID" value="NZ_JBHUMD010000001.1"/>
</dbReference>
<evidence type="ECO:0000313" key="2">
    <source>
        <dbReference type="Proteomes" id="UP001597480"/>
    </source>
</evidence>
<keyword evidence="2" id="KW-1185">Reference proteome</keyword>